<dbReference type="eggNOG" id="KOG2727">
    <property type="taxonomic scope" value="Eukaryota"/>
</dbReference>
<dbReference type="GO" id="GO:0005776">
    <property type="term" value="C:autophagosome"/>
    <property type="evidence" value="ECO:0000318"/>
    <property type="project" value="GO_Central"/>
</dbReference>
<keyword evidence="4" id="KW-1185">Reference proteome</keyword>
<gene>
    <name evidence="3" type="ORF">MONBRDRAFT_22215</name>
</gene>
<sequence>MAAEAGVEGTMGVRLTPFHRLAGAQKIRAALEIPDGEVFPVPNNWTSLEKLTAEQRELLFLSTCLITLNADGGLMAIARQQRIVLLSGPEHDWNICARYSIAAPAPIRDNPLDRIAERRPRQKLQQPSIVALSSISISLNATGQPEQLILAGTNRGYLHVLRHNGERILCQMLHDAPVVRITQQPGKGPLNDLALLYPDAVVIIDGLSLARTVLGRIHQDSESEATLEVKKYGLEDQDNCRDIACCGPSLASDYDHLMLYAARHAEHQEMCAYIVAGASPMLAKYTTLGVDRPFSTVAALATSMATQFSKAMFSMVNSFWGGSSTAAKSQSKAPAESSDPSEVPPSAREPATPLPMASSLSDAKREFLRLSLSPDQRLLAAADNLGRVFLLDVATLSAVRMWKGYRDAEVAWHVSEPMKERAGPMALRAMFLIIYAPRRGQVELWNVPFGDRAAAFNIGVGQIPPRQTWVLDSSGHIFKLAAAFDASLSTEMTAQRAAQVNLQHFQAALELLRQANNAQDAEAACLAVLERSQALEAELRVQALIEALHEPFLPLPLMEQLQQQLQDVAEPGSAAASKGHAWASLLVSRTTALEALIEMAPTDWDDGEEDDADEDGVETPASSKQAPDYQRLVASASDALKPFATTLQMAADSSALTALLTSAHAASIARNWQPEAACDAAFFMSCCQPELVASGVNADGSAAPPVTRLRSNLGDTERLWVARLLFGALFQDLRSAATVAGRLCELRLAASDILDCFMSLFLSSPPTTWLAPAWFSPLRNFVPELQRILQEQDPRVAVRKAGKVSINEPIVVPDALLQASNPLYCAVWFLLHQSSFRSMTTSGEATEAVGEDSIDDFLARHLQAIVLATAACATNVLAETAAGEEETGLACSIQQARLKPLHMLGELLRLNCPEQELLTLAFAPLLAADADDHRAFVAFHLVQHWQTHPKASSDLRRAISALALHHAGSGVRLCTWAWGQGLKAFLARVVEENERAGKALPSRHVERTFGVSLDQLIEALLAVAECTAQWERHCLALDGEASDPAALVAASALQLPSLAEFDASTREPRYMNALQTTSLPVLDKVQLHRQLAQVTALVMALGMKNLRILTLFPEAQREFLFAPVAVVDPVPAQLSQGVLDSRRSWFMRAAAMTLDHPRVADLLPLLEAIMDRFYCCVSLEEHRDFVAQRLALNRLQRAGASPEDVDADTAAIGAWLGTSRPEVLAADVWRLALYRLWHLLQDHGEVAGRILSQLPVDIINRVQSGASKEIGDAQVLPVSSERIVLLLETLMTACPDSSDIDSEMCDQLLDALRQ</sequence>
<feature type="region of interest" description="Disordered" evidence="1">
    <location>
        <begin position="327"/>
        <end position="357"/>
    </location>
</feature>
<dbReference type="InterPro" id="IPR032839">
    <property type="entry name" value="RAB3GAP_N"/>
</dbReference>
<organism evidence="3 4">
    <name type="scientific">Monosiga brevicollis</name>
    <name type="common">Choanoflagellate</name>
    <dbReference type="NCBI Taxonomy" id="81824"/>
    <lineage>
        <taxon>Eukaryota</taxon>
        <taxon>Choanoflagellata</taxon>
        <taxon>Craspedida</taxon>
        <taxon>Salpingoecidae</taxon>
        <taxon>Monosiga</taxon>
    </lineage>
</organism>
<feature type="region of interest" description="Disordered" evidence="1">
    <location>
        <begin position="601"/>
        <end position="627"/>
    </location>
</feature>
<dbReference type="InParanoid" id="A9UPW8"/>
<protein>
    <recommendedName>
        <fullName evidence="2">Rab3-GAP regulatory subunit N-terminal domain-containing protein</fullName>
    </recommendedName>
</protein>
<dbReference type="Proteomes" id="UP000001357">
    <property type="component" value="Unassembled WGS sequence"/>
</dbReference>
<dbReference type="KEGG" id="mbr:MONBRDRAFT_22215"/>
<feature type="compositionally biased region" description="Acidic residues" evidence="1">
    <location>
        <begin position="603"/>
        <end position="617"/>
    </location>
</feature>
<dbReference type="STRING" id="81824.A9UPW8"/>
<reference evidence="3 4" key="1">
    <citation type="journal article" date="2008" name="Nature">
        <title>The genome of the choanoflagellate Monosiga brevicollis and the origin of metazoans.</title>
        <authorList>
            <consortium name="JGI Sequencing"/>
            <person name="King N."/>
            <person name="Westbrook M.J."/>
            <person name="Young S.L."/>
            <person name="Kuo A."/>
            <person name="Abedin M."/>
            <person name="Chapman J."/>
            <person name="Fairclough S."/>
            <person name="Hellsten U."/>
            <person name="Isogai Y."/>
            <person name="Letunic I."/>
            <person name="Marr M."/>
            <person name="Pincus D."/>
            <person name="Putnam N."/>
            <person name="Rokas A."/>
            <person name="Wright K.J."/>
            <person name="Zuzow R."/>
            <person name="Dirks W."/>
            <person name="Good M."/>
            <person name="Goodstein D."/>
            <person name="Lemons D."/>
            <person name="Li W."/>
            <person name="Lyons J.B."/>
            <person name="Morris A."/>
            <person name="Nichols S."/>
            <person name="Richter D.J."/>
            <person name="Salamov A."/>
            <person name="Bork P."/>
            <person name="Lim W.A."/>
            <person name="Manning G."/>
            <person name="Miller W.T."/>
            <person name="McGinnis W."/>
            <person name="Shapiro H."/>
            <person name="Tjian R."/>
            <person name="Grigoriev I.V."/>
            <person name="Rokhsar D."/>
        </authorList>
    </citation>
    <scope>NUCLEOTIDE SEQUENCE [LARGE SCALE GENOMIC DNA]</scope>
    <source>
        <strain evidence="4">MX1 / ATCC 50154</strain>
    </source>
</reference>
<dbReference type="GO" id="GO:0097051">
    <property type="term" value="P:establishment of protein localization to endoplasmic reticulum membrane"/>
    <property type="evidence" value="ECO:0000318"/>
    <property type="project" value="GO_Central"/>
</dbReference>
<accession>A9UPW8</accession>
<dbReference type="GeneID" id="5888069"/>
<evidence type="ECO:0000313" key="3">
    <source>
        <dbReference type="EMBL" id="EDQ92492.1"/>
    </source>
</evidence>
<dbReference type="GO" id="GO:0005886">
    <property type="term" value="C:plasma membrane"/>
    <property type="evidence" value="ECO:0000318"/>
    <property type="project" value="GO_Central"/>
</dbReference>
<dbReference type="GO" id="GO:0031267">
    <property type="term" value="F:small GTPase binding"/>
    <property type="evidence" value="ECO:0000318"/>
    <property type="project" value="GO_Central"/>
</dbReference>
<dbReference type="EMBL" id="CH991543">
    <property type="protein sequence ID" value="EDQ92492.1"/>
    <property type="molecule type" value="Genomic_DNA"/>
</dbReference>
<dbReference type="PANTHER" id="PTHR12472:SF0">
    <property type="entry name" value="RAB3 GTPASE-ACTIVATING PROTEIN NON-CATALYTIC SUBUNIT"/>
    <property type="match status" value="1"/>
</dbReference>
<dbReference type="PANTHER" id="PTHR12472">
    <property type="entry name" value="RAB3-GAP REGULATORY DOMAIN"/>
    <property type="match status" value="1"/>
</dbReference>
<evidence type="ECO:0000313" key="4">
    <source>
        <dbReference type="Proteomes" id="UP000001357"/>
    </source>
</evidence>
<dbReference type="InterPro" id="IPR026059">
    <property type="entry name" value="Rab3GAP2"/>
</dbReference>
<proteinExistence type="predicted"/>
<evidence type="ECO:0000256" key="1">
    <source>
        <dbReference type="SAM" id="MobiDB-lite"/>
    </source>
</evidence>
<dbReference type="RefSeq" id="XP_001742254.1">
    <property type="nucleotide sequence ID" value="XM_001742202.1"/>
</dbReference>
<name>A9UPW8_MONBE</name>
<feature type="domain" description="Rab3-GAP regulatory subunit N-terminal" evidence="2">
    <location>
        <begin position="61"/>
        <end position="460"/>
    </location>
</feature>
<dbReference type="GO" id="GO:0016236">
    <property type="term" value="P:macroautophagy"/>
    <property type="evidence" value="ECO:0000318"/>
    <property type="project" value="GO_Central"/>
</dbReference>
<evidence type="ECO:0000259" key="2">
    <source>
        <dbReference type="Pfam" id="PF14655"/>
    </source>
</evidence>
<dbReference type="Pfam" id="PF14655">
    <property type="entry name" value="RAB3GAP2_N"/>
    <property type="match status" value="1"/>
</dbReference>